<accession>A0A803LHI8</accession>
<evidence type="ECO:0000259" key="7">
    <source>
        <dbReference type="PROSITE" id="PS50103"/>
    </source>
</evidence>
<sequence length="1962" mass="213925">MSASRVSPMSDSRVSPMSPGVCRSPTQFVHRVRREIESPPRFREELGLESRVRVHHSDGVEYQLRRDRERDRERGDERRVLGVFDRLEGDFGRDHREFEHHEKYYPEMMPARKEIELNSGSSECRRGSLNDEGLVRGGRDDVVLEENVNMRRGSGGGGGSREVSRSPIKFRIGGVEVDDKGSNRGRNEEVQEYSNRGTPKKNVQKKSAFLRIQPGKPQQQHSSSFRNRFDKNNGSNKTPSPHKGKESNSESLDCRVSEERVRNPVELDVSFKSNALVAKPIMAAPSCSGVECNVNNSLTDLGVRIDGDSLPKVGSLTDYSSVSKREEKDIKNRVRVSSIMKRLGSPNNLEVHGSRSELSSGGSISVSGGITSKADSKGEVLGRVNKKAGLDNVSTRTARKKRKANSPISRLSRSVSIKTDSGLVNVDCSANRPSDVSMPSDVSVKNLETKSSCGGNVIDSTQNILVDMGKFEVSKSSAASDQREVLGHPVTEASDSSKRIREIGMSEHLPGSPGSLRIGFSDGHGNMEGMLQDEQKISNPDEDVTKLVEKFISDVYIEKDSVKDQDMAPVLVINNGSEEGSSELVIRVGDNVDSNDNCRGNVDTLDFVENMSSVSIPANVSKKENIVDLSCPLTDAVKSCEDQVFSSPENATIGLSLGSLYSDRNHEPESKYSEDYEKLESFSIDVCSDKRTSLSYNDDVTVSLEHVKNSASDVRDTNDIQEEHCQGSETMLVNDDTTLGKEDNSKTCVDAGGVLAVPVNKDSSQLNRKRKSKTEPNSLDSRISESCQLVVNLSFPIENATHPVEKHSSAVSGSACVESDIAHGNEIAGSCLKGMNSMNHPPDLDLIEHSSSFGKKRKVYPLESVFSDAPEFESSDLPVSGKLLTPVADEPSTNHSPQFSERFELQKSVITGKGAADRAASNLCAETCSLADNSISDFLCTDSCLSITESTPPDVEQSNLPESGCHQKVDKILMTAGADDGNGLNTLTTIERKSNLQCLPGDHTRDAEQGSLAMNLDFDGAIALNSNLSSLSGCLQSHAESTDGGVTANFDMLDTPSNSGLTEACSLLPSSLNTSIASPVIHVTSGEKLCKDDKKSSKPFAKQSSITSQANLLPESRKKSSKPGISATSGVQPFAQKGVLMSSKQEKTTKSSSNFMIRQRKNVLTRSEASPSTSHLSAVIKPSKSQTFPVKPRTWHRTSNLTANIPAKKPSGGIPPPHRALSSKAVKVQDTSYIRKGNSLVRNPISGASTSGSLAVGASTSGSLAVGASTSGSLAVGATIDRPRPNKTDKISKIVGSVMIESTGLPDGLVKGGRNAPIEMPKTPPLPCSSKTSDNDAVYSGQCVSSLHVDHSVGTDSEEALKSPDVALNSLMDPESAVNRNLEDPVILSDGDLVGSNSEKMIYVKHKLNQLIAALKSSQSSLLNTDKGTATSSDVNYFKRRKNQLIRASSDGNIQQLAVVNKDNPMSVSQRAFHASSGRSFTKRLSNKVKSTKFSLVWKLGESKSCGKGVDSMRSRRLLSHLLPWKRATYWSRKLLSSKKRGAVYVRSSRGFSLRRSKVISLPGTSLKWSKSMEKRSKKVGEEAAKAVAAMNSVQKSGSLQTNSKAGERIFRIGVFRYRMDPSRRTLQRISDEEASDFTASKTDKDVRKTYVPKRLIIGSDEYVRIGNGNQLVRDPKRRTRILASEKVRWSLHTARMRLAKKRKFCQFFTRFGKCNKGEGKCSFIHDPSKIAVCTKFLKGLCADLDCKLTHKVYHAMPSVWMIVFGPLLLNSISVMQVIPERMPDCSFFLQGLCSNEKCPYRHVNVNPKASICESFLRGYCAEGNECRKKHSYICPEFEASGSCPQGSKCKLYHPKKGKTKKRKGQRDQKNAKGRYFGSGLSVVVDPETKPIMLKNHAEPNKVSSALFQGDLGDFVSLDVSDDEAQEDGPTSDHTLSEDGPQNSQLDDFDELIKPLRLLGRL</sequence>
<feature type="domain" description="C3H1-type" evidence="7">
    <location>
        <begin position="1780"/>
        <end position="1806"/>
    </location>
</feature>
<dbReference type="OMA" id="ICPEFEA"/>
<dbReference type="GO" id="GO:0005634">
    <property type="term" value="C:nucleus"/>
    <property type="evidence" value="ECO:0007669"/>
    <property type="project" value="TreeGrafter"/>
</dbReference>
<feature type="domain" description="C3H1-type" evidence="7">
    <location>
        <begin position="1700"/>
        <end position="1729"/>
    </location>
</feature>
<dbReference type="Gramene" id="AUR62013435-RA">
    <property type="protein sequence ID" value="AUR62013435-RA:cds"/>
    <property type="gene ID" value="AUR62013435"/>
</dbReference>
<feature type="compositionally biased region" description="Low complexity" evidence="6">
    <location>
        <begin position="356"/>
        <end position="370"/>
    </location>
</feature>
<feature type="zinc finger region" description="C3H1-type" evidence="5">
    <location>
        <begin position="1835"/>
        <end position="1857"/>
    </location>
</feature>
<keyword evidence="2" id="KW-0677">Repeat</keyword>
<reference evidence="8" key="1">
    <citation type="journal article" date="2017" name="Nature">
        <title>The genome of Chenopodium quinoa.</title>
        <authorList>
            <person name="Jarvis D.E."/>
            <person name="Ho Y.S."/>
            <person name="Lightfoot D.J."/>
            <person name="Schmoeckel S.M."/>
            <person name="Li B."/>
            <person name="Borm T.J.A."/>
            <person name="Ohyanagi H."/>
            <person name="Mineta K."/>
            <person name="Michell C.T."/>
            <person name="Saber N."/>
            <person name="Kharbatia N.M."/>
            <person name="Rupper R.R."/>
            <person name="Sharp A.R."/>
            <person name="Dally N."/>
            <person name="Boughton B.A."/>
            <person name="Woo Y.H."/>
            <person name="Gao G."/>
            <person name="Schijlen E.G.W.M."/>
            <person name="Guo X."/>
            <person name="Momin A.A."/>
            <person name="Negrao S."/>
            <person name="Al-Babili S."/>
            <person name="Gehring C."/>
            <person name="Roessner U."/>
            <person name="Jung C."/>
            <person name="Murphy K."/>
            <person name="Arold S.T."/>
            <person name="Gojobori T."/>
            <person name="van der Linden C.G."/>
            <person name="van Loo E.N."/>
            <person name="Jellen E.N."/>
            <person name="Maughan P.J."/>
            <person name="Tester M."/>
        </authorList>
    </citation>
    <scope>NUCLEOTIDE SEQUENCE [LARGE SCALE GENOMIC DNA]</scope>
    <source>
        <strain evidence="8">cv. PI 614886</strain>
    </source>
</reference>
<feature type="compositionally biased region" description="Polar residues" evidence="6">
    <location>
        <begin position="1"/>
        <end position="15"/>
    </location>
</feature>
<feature type="region of interest" description="Disordered" evidence="6">
    <location>
        <begin position="1"/>
        <end position="24"/>
    </location>
</feature>
<evidence type="ECO:0000313" key="9">
    <source>
        <dbReference type="Proteomes" id="UP000596660"/>
    </source>
</evidence>
<name>A0A803LHI8_CHEQI</name>
<proteinExistence type="predicted"/>
<feature type="domain" description="C3H1-type" evidence="7">
    <location>
        <begin position="1835"/>
        <end position="1857"/>
    </location>
</feature>
<evidence type="ECO:0000313" key="8">
    <source>
        <dbReference type="EnsemblPlants" id="AUR62013435-RA:cds"/>
    </source>
</evidence>
<feature type="compositionally biased region" description="Basic and acidic residues" evidence="6">
    <location>
        <begin position="243"/>
        <end position="258"/>
    </location>
</feature>
<feature type="zinc finger region" description="C3H1-type" evidence="5">
    <location>
        <begin position="1807"/>
        <end position="1834"/>
    </location>
</feature>
<dbReference type="PROSITE" id="PS50103">
    <property type="entry name" value="ZF_C3H1"/>
    <property type="match status" value="4"/>
</dbReference>
<keyword evidence="3 5" id="KW-0863">Zinc-finger</keyword>
<dbReference type="PANTHER" id="PTHR46156">
    <property type="entry name" value="CCCH ZINGC FINGER"/>
    <property type="match status" value="1"/>
</dbReference>
<dbReference type="PANTHER" id="PTHR46156:SF1">
    <property type="entry name" value="ZINC FINGER CCCH DOMAIN-CONTAINING PROTEIN 3"/>
    <property type="match status" value="1"/>
</dbReference>
<reference evidence="8" key="2">
    <citation type="submission" date="2021-03" db="UniProtKB">
        <authorList>
            <consortium name="EnsemblPlants"/>
        </authorList>
    </citation>
    <scope>IDENTIFICATION</scope>
</reference>
<dbReference type="GO" id="GO:0008270">
    <property type="term" value="F:zinc ion binding"/>
    <property type="evidence" value="ECO:0007669"/>
    <property type="project" value="UniProtKB-KW"/>
</dbReference>
<dbReference type="SMART" id="SM00356">
    <property type="entry name" value="ZnF_C3H1"/>
    <property type="match status" value="5"/>
</dbReference>
<feature type="compositionally biased region" description="Polar residues" evidence="6">
    <location>
        <begin position="216"/>
        <end position="239"/>
    </location>
</feature>
<evidence type="ECO:0000256" key="4">
    <source>
        <dbReference type="ARBA" id="ARBA00022833"/>
    </source>
</evidence>
<keyword evidence="1 5" id="KW-0479">Metal-binding</keyword>
<evidence type="ECO:0000256" key="3">
    <source>
        <dbReference type="ARBA" id="ARBA00022771"/>
    </source>
</evidence>
<feature type="region of interest" description="Disordered" evidence="6">
    <location>
        <begin position="347"/>
        <end position="370"/>
    </location>
</feature>
<feature type="region of interest" description="Disordered" evidence="6">
    <location>
        <begin position="1092"/>
        <end position="1222"/>
    </location>
</feature>
<feature type="domain" description="C3H1-type" evidence="7">
    <location>
        <begin position="1807"/>
        <end position="1834"/>
    </location>
</feature>
<evidence type="ECO:0000256" key="5">
    <source>
        <dbReference type="PROSITE-ProRule" id="PRU00723"/>
    </source>
</evidence>
<dbReference type="EnsemblPlants" id="AUR62013435-RA">
    <property type="protein sequence ID" value="AUR62013435-RA:cds"/>
    <property type="gene ID" value="AUR62013435"/>
</dbReference>
<evidence type="ECO:0000256" key="1">
    <source>
        <dbReference type="ARBA" id="ARBA00022723"/>
    </source>
</evidence>
<evidence type="ECO:0000256" key="2">
    <source>
        <dbReference type="ARBA" id="ARBA00022737"/>
    </source>
</evidence>
<keyword evidence="4 5" id="KW-0862">Zinc</keyword>
<organism evidence="8 9">
    <name type="scientific">Chenopodium quinoa</name>
    <name type="common">Quinoa</name>
    <dbReference type="NCBI Taxonomy" id="63459"/>
    <lineage>
        <taxon>Eukaryota</taxon>
        <taxon>Viridiplantae</taxon>
        <taxon>Streptophyta</taxon>
        <taxon>Embryophyta</taxon>
        <taxon>Tracheophyta</taxon>
        <taxon>Spermatophyta</taxon>
        <taxon>Magnoliopsida</taxon>
        <taxon>eudicotyledons</taxon>
        <taxon>Gunneridae</taxon>
        <taxon>Pentapetalae</taxon>
        <taxon>Caryophyllales</taxon>
        <taxon>Chenopodiaceae</taxon>
        <taxon>Chenopodioideae</taxon>
        <taxon>Atripliceae</taxon>
        <taxon>Chenopodium</taxon>
    </lineage>
</organism>
<feature type="zinc finger region" description="C3H1-type" evidence="5">
    <location>
        <begin position="1780"/>
        <end position="1806"/>
    </location>
</feature>
<feature type="compositionally biased region" description="Polar residues" evidence="6">
    <location>
        <begin position="1164"/>
        <end position="1176"/>
    </location>
</feature>
<feature type="zinc finger region" description="C3H1-type" evidence="5">
    <location>
        <begin position="1700"/>
        <end position="1729"/>
    </location>
</feature>
<dbReference type="Proteomes" id="UP000596660">
    <property type="component" value="Unplaced"/>
</dbReference>
<keyword evidence="9" id="KW-1185">Reference proteome</keyword>
<feature type="region of interest" description="Disordered" evidence="6">
    <location>
        <begin position="1919"/>
        <end position="1950"/>
    </location>
</feature>
<dbReference type="FunFam" id="4.10.1000.10:FF:000022">
    <property type="entry name" value="Zinc finger CCCH domain-containing protein 7"/>
    <property type="match status" value="1"/>
</dbReference>
<feature type="compositionally biased region" description="Basic and acidic residues" evidence="6">
    <location>
        <begin position="177"/>
        <end position="189"/>
    </location>
</feature>
<dbReference type="InterPro" id="IPR000571">
    <property type="entry name" value="Znf_CCCH"/>
</dbReference>
<feature type="compositionally biased region" description="Basic and acidic residues" evidence="6">
    <location>
        <begin position="123"/>
        <end position="142"/>
    </location>
</feature>
<protein>
    <recommendedName>
        <fullName evidence="7">C3H1-type domain-containing protein</fullName>
    </recommendedName>
</protein>
<dbReference type="Gene3D" id="4.10.1000.10">
    <property type="entry name" value="Zinc finger, CCCH-type"/>
    <property type="match status" value="2"/>
</dbReference>
<feature type="region of interest" description="Disordered" evidence="6">
    <location>
        <begin position="118"/>
        <end position="258"/>
    </location>
</feature>
<evidence type="ECO:0000256" key="6">
    <source>
        <dbReference type="SAM" id="MobiDB-lite"/>
    </source>
</evidence>
<feature type="compositionally biased region" description="Polar residues" evidence="6">
    <location>
        <begin position="1102"/>
        <end position="1111"/>
    </location>
</feature>